<dbReference type="CDD" id="cd00637">
    <property type="entry name" value="7tm_classA_rhodopsin-like"/>
    <property type="match status" value="1"/>
</dbReference>
<dbReference type="Proteomes" id="UP001249851">
    <property type="component" value="Unassembled WGS sequence"/>
</dbReference>
<feature type="transmembrane region" description="Helical" evidence="10">
    <location>
        <begin position="155"/>
        <end position="173"/>
    </location>
</feature>
<comment type="similarity">
    <text evidence="9">Belongs to the G-protein coupled receptor 1 family.</text>
</comment>
<dbReference type="GO" id="GO:0004930">
    <property type="term" value="F:G protein-coupled receptor activity"/>
    <property type="evidence" value="ECO:0007669"/>
    <property type="project" value="UniProtKB-KW"/>
</dbReference>
<gene>
    <name evidence="12" type="ORF">P5673_020371</name>
</gene>
<keyword evidence="2" id="KW-1003">Cell membrane</keyword>
<keyword evidence="4 10" id="KW-1133">Transmembrane helix</keyword>
<keyword evidence="6 10" id="KW-0472">Membrane</keyword>
<evidence type="ECO:0000256" key="7">
    <source>
        <dbReference type="ARBA" id="ARBA00023170"/>
    </source>
</evidence>
<accession>A0AAD9Q9N2</accession>
<feature type="domain" description="G-protein coupled receptors family 1 profile" evidence="11">
    <location>
        <begin position="54"/>
        <end position="293"/>
    </location>
</feature>
<feature type="transmembrane region" description="Helical" evidence="10">
    <location>
        <begin position="74"/>
        <end position="102"/>
    </location>
</feature>
<dbReference type="Gene3D" id="1.20.1070.10">
    <property type="entry name" value="Rhodopsin 7-helix transmembrane proteins"/>
    <property type="match status" value="1"/>
</dbReference>
<protein>
    <submittedName>
        <fullName evidence="12">Beta-1 adrenergic receptor</fullName>
    </submittedName>
</protein>
<dbReference type="PANTHER" id="PTHR24249">
    <property type="entry name" value="HISTAMINE RECEPTOR-RELATED G-PROTEIN COUPLED RECEPTOR"/>
    <property type="match status" value="1"/>
</dbReference>
<dbReference type="PROSITE" id="PS50262">
    <property type="entry name" value="G_PROTEIN_RECEP_F1_2"/>
    <property type="match status" value="1"/>
</dbReference>
<comment type="subcellular location">
    <subcellularLocation>
        <location evidence="1">Cell membrane</location>
        <topology evidence="1">Multi-pass membrane protein</topology>
    </subcellularLocation>
</comment>
<evidence type="ECO:0000259" key="11">
    <source>
        <dbReference type="PROSITE" id="PS50262"/>
    </source>
</evidence>
<keyword evidence="5 9" id="KW-0297">G-protein coupled receptor</keyword>
<feature type="transmembrane region" description="Helical" evidence="10">
    <location>
        <begin position="185"/>
        <end position="210"/>
    </location>
</feature>
<keyword evidence="3 9" id="KW-0812">Transmembrane</keyword>
<dbReference type="PANTHER" id="PTHR24249:SF372">
    <property type="entry name" value="G-PROTEIN COUPLED RECEPTORS FAMILY 1 PROFILE DOMAIN-CONTAINING PROTEIN"/>
    <property type="match status" value="1"/>
</dbReference>
<dbReference type="InterPro" id="IPR050569">
    <property type="entry name" value="TAAR"/>
</dbReference>
<reference evidence="12" key="2">
    <citation type="journal article" date="2023" name="Science">
        <title>Genomic signatures of disease resistance in endangered staghorn corals.</title>
        <authorList>
            <person name="Vollmer S.V."/>
            <person name="Selwyn J.D."/>
            <person name="Despard B.A."/>
            <person name="Roesel C.L."/>
        </authorList>
    </citation>
    <scope>NUCLEOTIDE SEQUENCE</scope>
    <source>
        <strain evidence="12">K2</strain>
    </source>
</reference>
<evidence type="ECO:0000256" key="5">
    <source>
        <dbReference type="ARBA" id="ARBA00023040"/>
    </source>
</evidence>
<dbReference type="EMBL" id="JARQWQ010000050">
    <property type="protein sequence ID" value="KAK2557280.1"/>
    <property type="molecule type" value="Genomic_DNA"/>
</dbReference>
<evidence type="ECO:0000256" key="3">
    <source>
        <dbReference type="ARBA" id="ARBA00022692"/>
    </source>
</evidence>
<dbReference type="SMART" id="SM01381">
    <property type="entry name" value="7TM_GPCR_Srsx"/>
    <property type="match status" value="1"/>
</dbReference>
<keyword evidence="8 9" id="KW-0807">Transducer</keyword>
<evidence type="ECO:0000256" key="2">
    <source>
        <dbReference type="ARBA" id="ARBA00022475"/>
    </source>
</evidence>
<dbReference type="InterPro" id="IPR000276">
    <property type="entry name" value="GPCR_Rhodpsn"/>
</dbReference>
<dbReference type="GO" id="GO:0005886">
    <property type="term" value="C:plasma membrane"/>
    <property type="evidence" value="ECO:0007669"/>
    <property type="project" value="UniProtKB-SubCell"/>
</dbReference>
<proteinExistence type="inferred from homology"/>
<dbReference type="InterPro" id="IPR017452">
    <property type="entry name" value="GPCR_Rhodpsn_7TM"/>
</dbReference>
<dbReference type="SUPFAM" id="SSF81321">
    <property type="entry name" value="Family A G protein-coupled receptor-like"/>
    <property type="match status" value="1"/>
</dbReference>
<evidence type="ECO:0000256" key="6">
    <source>
        <dbReference type="ARBA" id="ARBA00023136"/>
    </source>
</evidence>
<evidence type="ECO:0000313" key="12">
    <source>
        <dbReference type="EMBL" id="KAK2557280.1"/>
    </source>
</evidence>
<reference evidence="12" key="1">
    <citation type="journal article" date="2023" name="G3 (Bethesda)">
        <title>Whole genome assembly and annotation of the endangered Caribbean coral Acropora cervicornis.</title>
        <authorList>
            <person name="Selwyn J.D."/>
            <person name="Vollmer S.V."/>
        </authorList>
    </citation>
    <scope>NUCLEOTIDE SEQUENCE</scope>
    <source>
        <strain evidence="12">K2</strain>
    </source>
</reference>
<keyword evidence="13" id="KW-1185">Reference proteome</keyword>
<organism evidence="12 13">
    <name type="scientific">Acropora cervicornis</name>
    <name type="common">Staghorn coral</name>
    <dbReference type="NCBI Taxonomy" id="6130"/>
    <lineage>
        <taxon>Eukaryota</taxon>
        <taxon>Metazoa</taxon>
        <taxon>Cnidaria</taxon>
        <taxon>Anthozoa</taxon>
        <taxon>Hexacorallia</taxon>
        <taxon>Scleractinia</taxon>
        <taxon>Astrocoeniina</taxon>
        <taxon>Acroporidae</taxon>
        <taxon>Acropora</taxon>
    </lineage>
</organism>
<evidence type="ECO:0000256" key="8">
    <source>
        <dbReference type="ARBA" id="ARBA00023224"/>
    </source>
</evidence>
<keyword evidence="7 9" id="KW-0675">Receptor</keyword>
<evidence type="ECO:0000256" key="4">
    <source>
        <dbReference type="ARBA" id="ARBA00022989"/>
    </source>
</evidence>
<evidence type="ECO:0000256" key="1">
    <source>
        <dbReference type="ARBA" id="ARBA00004651"/>
    </source>
</evidence>
<dbReference type="PROSITE" id="PS00237">
    <property type="entry name" value="G_PROTEIN_RECEP_F1_1"/>
    <property type="match status" value="1"/>
</dbReference>
<sequence length="327" mass="36015">MNSTGVIAKTENLAFNPLNKTRMSAYCENFTLKTTEMVFALVLGSSICVGGSFGNIIVVVVIRRTPNLRTICGVLICNLALADLLVSSVVVPMVIFCLIRGVVPQCSSTTPGSVLLAIGRYSTTVSLLILALLSMDRCWAIASPLGHKLRMTSSMLRNVLASVWSVSPIIPVLEGFDFAQNEILIRLNTAGIVVCLFAIVMSGVVTVAIVRHRSSKIRNVRGSHRQGEIQVSACLRKRDQQVAKTIALVVALFSLCWVPILTVTVILPDHYTNLHFWAGFWGLANSALNPSLYFYRQENYRQAFRDIIYPQMLSSVVTQINIPRKEL</sequence>
<dbReference type="Pfam" id="PF00001">
    <property type="entry name" value="7tm_1"/>
    <property type="match status" value="2"/>
</dbReference>
<evidence type="ECO:0000256" key="9">
    <source>
        <dbReference type="RuleBase" id="RU000688"/>
    </source>
</evidence>
<evidence type="ECO:0000313" key="13">
    <source>
        <dbReference type="Proteomes" id="UP001249851"/>
    </source>
</evidence>
<feature type="transmembrane region" description="Helical" evidence="10">
    <location>
        <begin position="38"/>
        <end position="62"/>
    </location>
</feature>
<feature type="transmembrane region" description="Helical" evidence="10">
    <location>
        <begin position="274"/>
        <end position="295"/>
    </location>
</feature>
<evidence type="ECO:0000256" key="10">
    <source>
        <dbReference type="SAM" id="Phobius"/>
    </source>
</evidence>
<name>A0AAD9Q9N2_ACRCE</name>
<feature type="transmembrane region" description="Helical" evidence="10">
    <location>
        <begin position="246"/>
        <end position="268"/>
    </location>
</feature>
<dbReference type="PRINTS" id="PR00237">
    <property type="entry name" value="GPCRRHODOPSN"/>
</dbReference>
<comment type="caution">
    <text evidence="12">The sequence shown here is derived from an EMBL/GenBank/DDBJ whole genome shotgun (WGS) entry which is preliminary data.</text>
</comment>
<feature type="transmembrane region" description="Helical" evidence="10">
    <location>
        <begin position="114"/>
        <end position="134"/>
    </location>
</feature>
<dbReference type="AlphaFoldDB" id="A0AAD9Q9N2"/>